<dbReference type="Pfam" id="PF01546">
    <property type="entry name" value="Peptidase_M20"/>
    <property type="match status" value="1"/>
</dbReference>
<dbReference type="InterPro" id="IPR001160">
    <property type="entry name" value="Peptidase_M20C"/>
</dbReference>
<dbReference type="CDD" id="cd03890">
    <property type="entry name" value="M20_pepD"/>
    <property type="match status" value="1"/>
</dbReference>
<organism evidence="2 3">
    <name type="scientific">Jutongia huaianensis</name>
    <dbReference type="NCBI Taxonomy" id="2763668"/>
    <lineage>
        <taxon>Bacteria</taxon>
        <taxon>Bacillati</taxon>
        <taxon>Bacillota</taxon>
        <taxon>Clostridia</taxon>
        <taxon>Lachnospirales</taxon>
        <taxon>Lachnospiraceae</taxon>
        <taxon>Jutongia</taxon>
    </lineage>
</organism>
<dbReference type="Proteomes" id="UP000606193">
    <property type="component" value="Unassembled WGS sequence"/>
</dbReference>
<dbReference type="PANTHER" id="PTHR43501">
    <property type="entry name" value="CYTOSOL NON-SPECIFIC DIPEPTIDASE"/>
    <property type="match status" value="1"/>
</dbReference>
<dbReference type="Pfam" id="PF07687">
    <property type="entry name" value="M20_dimer"/>
    <property type="match status" value="1"/>
</dbReference>
<dbReference type="InterPro" id="IPR011650">
    <property type="entry name" value="Peptidase_M20_dimer"/>
</dbReference>
<dbReference type="PRINTS" id="PR00934">
    <property type="entry name" value="XHISDIPTASE"/>
</dbReference>
<dbReference type="PANTHER" id="PTHR43501:SF1">
    <property type="entry name" value="CYTOSOL NON-SPECIFIC DIPEPTIDASE"/>
    <property type="match status" value="1"/>
</dbReference>
<evidence type="ECO:0000313" key="2">
    <source>
        <dbReference type="EMBL" id="MBC8563107.1"/>
    </source>
</evidence>
<dbReference type="InterPro" id="IPR002933">
    <property type="entry name" value="Peptidase_M20"/>
</dbReference>
<dbReference type="RefSeq" id="WP_249298272.1">
    <property type="nucleotide sequence ID" value="NZ_JACRSX010000016.1"/>
</dbReference>
<dbReference type="EMBL" id="JACRSX010000016">
    <property type="protein sequence ID" value="MBC8563107.1"/>
    <property type="molecule type" value="Genomic_DNA"/>
</dbReference>
<evidence type="ECO:0000313" key="3">
    <source>
        <dbReference type="Proteomes" id="UP000606193"/>
    </source>
</evidence>
<evidence type="ECO:0000259" key="1">
    <source>
        <dbReference type="Pfam" id="PF07687"/>
    </source>
</evidence>
<dbReference type="SUPFAM" id="SSF53187">
    <property type="entry name" value="Zn-dependent exopeptidases"/>
    <property type="match status" value="1"/>
</dbReference>
<sequence>MAVLEGLEPQEVFRWFEAICGIPHGSSDAGRISDFLVDFAVQRGLKYRQDEWNNVIIWKAASPGYEQSAPVMLQGHMDMVCEKEADCDIDFAAEGLRLKLQDGVIFAEGTTLGGDDGIAVAYALAILDAEDIPHPPLEAVFTVDEEIGMLGAAAMDCSDLHSRIMLNLDSEDEGHLLVSCAGGVTTEAHLPVVWETAGGEVIRLTITGLQGGHSGVEIDKGRGNACRLLGRTLYALKEAGNFRLLRLDGGMKDNAIPREAVAELVCESGDYSRIIDGLREMYRNEYRQTDPDIDILWERQGVKTGQKAMTSRDTDRVIAALVNLPGGIQRMSFDIPGLVQTSLNLGIMITKQEEVSFSFSVRSSIGSEKEELVQRIQCLMEALGGSVTCTGAYPAWEYRQDSPLRDLMIQIYQEQYGEKPVVEALHAGVECGLFAGKLPGLDCVSFGPDMDDIHTPKESMNVESVRRTWKYVLEILRRLK</sequence>
<keyword evidence="3" id="KW-1185">Reference proteome</keyword>
<comment type="caution">
    <text evidence="2">The sequence shown here is derived from an EMBL/GenBank/DDBJ whole genome shotgun (WGS) entry which is preliminary data.</text>
</comment>
<protein>
    <submittedName>
        <fullName evidence="2">Aminoacyl-histidine dipeptidase</fullName>
    </submittedName>
</protein>
<dbReference type="NCBIfam" id="TIGR01893">
    <property type="entry name" value="aa-his-dipept"/>
    <property type="match status" value="1"/>
</dbReference>
<dbReference type="Gene3D" id="3.40.630.10">
    <property type="entry name" value="Zn peptidases"/>
    <property type="match status" value="2"/>
</dbReference>
<feature type="domain" description="Peptidase M20 dimerisation" evidence="1">
    <location>
        <begin position="207"/>
        <end position="267"/>
    </location>
</feature>
<gene>
    <name evidence="2" type="ORF">H8704_10790</name>
</gene>
<proteinExistence type="predicted"/>
<accession>A0ABR7N4W7</accession>
<name>A0ABR7N4W7_9FIRM</name>
<dbReference type="PIRSF" id="PIRSF016599">
    <property type="entry name" value="Xaa-His_dipept"/>
    <property type="match status" value="1"/>
</dbReference>
<reference evidence="2 3" key="1">
    <citation type="submission" date="2020-08" db="EMBL/GenBank/DDBJ databases">
        <title>Genome public.</title>
        <authorList>
            <person name="Liu C."/>
            <person name="Sun Q."/>
        </authorList>
    </citation>
    <scope>NUCLEOTIDE SEQUENCE [LARGE SCALE GENOMIC DNA]</scope>
    <source>
        <strain evidence="2 3">NSJ-37</strain>
    </source>
</reference>